<reference evidence="2" key="1">
    <citation type="journal article" date="2014" name="Int. J. Syst. Evol. Microbiol.">
        <title>Complete genome sequence of Corynebacterium casei LMG S-19264T (=DSM 44701T), isolated from a smear-ripened cheese.</title>
        <authorList>
            <consortium name="US DOE Joint Genome Institute (JGI-PGF)"/>
            <person name="Walter F."/>
            <person name="Albersmeier A."/>
            <person name="Kalinowski J."/>
            <person name="Ruckert C."/>
        </authorList>
    </citation>
    <scope>NUCLEOTIDE SEQUENCE</scope>
    <source>
        <strain evidence="2">JCM 3313</strain>
    </source>
</reference>
<feature type="domain" description="AB hydrolase-1" evidence="1">
    <location>
        <begin position="23"/>
        <end position="256"/>
    </location>
</feature>
<dbReference type="PANTHER" id="PTHR45763">
    <property type="entry name" value="HYDROLASE, ALPHA/BETA FOLD FAMILY PROTEIN, EXPRESSED-RELATED"/>
    <property type="match status" value="1"/>
</dbReference>
<dbReference type="SUPFAM" id="SSF53474">
    <property type="entry name" value="alpha/beta-Hydrolases"/>
    <property type="match status" value="1"/>
</dbReference>
<evidence type="ECO:0000313" key="2">
    <source>
        <dbReference type="EMBL" id="GGP77880.1"/>
    </source>
</evidence>
<dbReference type="AlphaFoldDB" id="A0A918ARJ5"/>
<proteinExistence type="predicted"/>
<dbReference type="Pfam" id="PF00561">
    <property type="entry name" value="Abhydrolase_1"/>
    <property type="match status" value="1"/>
</dbReference>
<dbReference type="PANTHER" id="PTHR45763:SF46">
    <property type="entry name" value="AB HYDROLASE-1 DOMAIN-CONTAINING PROTEIN"/>
    <property type="match status" value="1"/>
</dbReference>
<keyword evidence="2" id="KW-0378">Hydrolase</keyword>
<name>A0A918ARJ5_9PSEU</name>
<sequence length="266" mass="27788">MERDLRLPDGRTLRTHDNGVDGPALVWHHGSPQSGAPLAPLLAAAAERGLRLLSYGRPGYGGSSPLPGRDVASAAADVARLADALGVDRFAVMGASGGGPHALACAALLPQRVTGVVCLAGIAPFTEDFDWFAGMVAPGGLRAAMAGREARARYAEEFDPDSFTAADWAALSGTWASLGDDAQRAGATWPGGAVDDDLAFVRPWGFDLGAVEAPVLLVQGGRDRVVPPAHADWMASRLRRHELWSRPDDGHVSVLDACPAAMDWLG</sequence>
<dbReference type="RefSeq" id="WP_229796212.1">
    <property type="nucleotide sequence ID" value="NZ_BMRG01000017.1"/>
</dbReference>
<dbReference type="EMBL" id="BMRG01000017">
    <property type="protein sequence ID" value="GGP77880.1"/>
    <property type="molecule type" value="Genomic_DNA"/>
</dbReference>
<evidence type="ECO:0000259" key="1">
    <source>
        <dbReference type="Pfam" id="PF00561"/>
    </source>
</evidence>
<reference evidence="2" key="2">
    <citation type="submission" date="2020-09" db="EMBL/GenBank/DDBJ databases">
        <authorList>
            <person name="Sun Q."/>
            <person name="Ohkuma M."/>
        </authorList>
    </citation>
    <scope>NUCLEOTIDE SEQUENCE</scope>
    <source>
        <strain evidence="2">JCM 3313</strain>
    </source>
</reference>
<comment type="caution">
    <text evidence="2">The sequence shown here is derived from an EMBL/GenBank/DDBJ whole genome shotgun (WGS) entry which is preliminary data.</text>
</comment>
<protein>
    <submittedName>
        <fullName evidence="2">Alpha/beta hydrolase</fullName>
    </submittedName>
</protein>
<accession>A0A918ARJ5</accession>
<dbReference type="InterPro" id="IPR029058">
    <property type="entry name" value="AB_hydrolase_fold"/>
</dbReference>
<dbReference type="GO" id="GO:0016787">
    <property type="term" value="F:hydrolase activity"/>
    <property type="evidence" value="ECO:0007669"/>
    <property type="project" value="UniProtKB-KW"/>
</dbReference>
<dbReference type="InterPro" id="IPR000073">
    <property type="entry name" value="AB_hydrolase_1"/>
</dbReference>
<dbReference type="PRINTS" id="PR00111">
    <property type="entry name" value="ABHYDROLASE"/>
</dbReference>
<organism evidence="2 3">
    <name type="scientific">Saccharothrix coeruleofusca</name>
    <dbReference type="NCBI Taxonomy" id="33919"/>
    <lineage>
        <taxon>Bacteria</taxon>
        <taxon>Bacillati</taxon>
        <taxon>Actinomycetota</taxon>
        <taxon>Actinomycetes</taxon>
        <taxon>Pseudonocardiales</taxon>
        <taxon>Pseudonocardiaceae</taxon>
        <taxon>Saccharothrix</taxon>
    </lineage>
</organism>
<dbReference type="Gene3D" id="3.40.50.1820">
    <property type="entry name" value="alpha/beta hydrolase"/>
    <property type="match status" value="1"/>
</dbReference>
<keyword evidence="3" id="KW-1185">Reference proteome</keyword>
<evidence type="ECO:0000313" key="3">
    <source>
        <dbReference type="Proteomes" id="UP000639606"/>
    </source>
</evidence>
<gene>
    <name evidence="2" type="ORF">GCM10010185_59700</name>
</gene>
<dbReference type="Proteomes" id="UP000639606">
    <property type="component" value="Unassembled WGS sequence"/>
</dbReference>